<organism evidence="2 3">
    <name type="scientific">Punica granatum</name>
    <name type="common">Pomegranate</name>
    <dbReference type="NCBI Taxonomy" id="22663"/>
    <lineage>
        <taxon>Eukaryota</taxon>
        <taxon>Viridiplantae</taxon>
        <taxon>Streptophyta</taxon>
        <taxon>Embryophyta</taxon>
        <taxon>Tracheophyta</taxon>
        <taxon>Spermatophyta</taxon>
        <taxon>Magnoliopsida</taxon>
        <taxon>eudicotyledons</taxon>
        <taxon>Gunneridae</taxon>
        <taxon>Pentapetalae</taxon>
        <taxon>rosids</taxon>
        <taxon>malvids</taxon>
        <taxon>Myrtales</taxon>
        <taxon>Lythraceae</taxon>
        <taxon>Punica</taxon>
    </lineage>
</organism>
<accession>A0A2I0I3V6</accession>
<gene>
    <name evidence="2" type="ORF">CRG98_040922</name>
</gene>
<dbReference type="Pfam" id="PF23247">
    <property type="entry name" value="LRR_RPS2"/>
    <property type="match status" value="1"/>
</dbReference>
<reference evidence="2 3" key="1">
    <citation type="submission" date="2017-11" db="EMBL/GenBank/DDBJ databases">
        <title>De-novo sequencing of pomegranate (Punica granatum L.) genome.</title>
        <authorList>
            <person name="Akparov Z."/>
            <person name="Amiraslanov A."/>
            <person name="Hajiyeva S."/>
            <person name="Abbasov M."/>
            <person name="Kaur K."/>
            <person name="Hamwieh A."/>
            <person name="Solovyev V."/>
            <person name="Salamov A."/>
            <person name="Braich B."/>
            <person name="Kosarev P."/>
            <person name="Mahmoud A."/>
            <person name="Hajiyev E."/>
            <person name="Babayeva S."/>
            <person name="Izzatullayeva V."/>
            <person name="Mammadov A."/>
            <person name="Mammadov A."/>
            <person name="Sharifova S."/>
            <person name="Ojaghi J."/>
            <person name="Eynullazada K."/>
            <person name="Bayramov B."/>
            <person name="Abdulazimova A."/>
            <person name="Shahmuradov I."/>
        </authorList>
    </citation>
    <scope>NUCLEOTIDE SEQUENCE [LARGE SCALE GENOMIC DNA]</scope>
    <source>
        <strain evidence="3">cv. AG2017</strain>
        <tissue evidence="2">Leaf</tissue>
    </source>
</reference>
<sequence>MMKDQLKTRMKFDSLRRSTESDAAALPEYRILSTLLVPQRKTGCCNTGLSRLPELKSLWNVDKEDGIISFGNLKEARVSEGPKLGSLLPASIASGLAKLESVNIVECGLEWIVAKGDEVIGRFVFPEVAFLKLCGLLKLEGLYPPEHAKRVGGAWMQQSGSICSGKLECRGFLRGLCQVATFLG</sequence>
<protein>
    <recommendedName>
        <fullName evidence="1">Disease resistance protein At4g27190-like leucine-rich repeats domain-containing protein</fullName>
    </recommendedName>
</protein>
<comment type="caution">
    <text evidence="2">The sequence shown here is derived from an EMBL/GenBank/DDBJ whole genome shotgun (WGS) entry which is preliminary data.</text>
</comment>
<name>A0A2I0I3V6_PUNGR</name>
<feature type="domain" description="Disease resistance protein At4g27190-like leucine-rich repeats" evidence="1">
    <location>
        <begin position="49"/>
        <end position="108"/>
    </location>
</feature>
<evidence type="ECO:0000313" key="3">
    <source>
        <dbReference type="Proteomes" id="UP000233551"/>
    </source>
</evidence>
<dbReference type="EMBL" id="PGOL01004039">
    <property type="protein sequence ID" value="PKI38685.1"/>
    <property type="molecule type" value="Genomic_DNA"/>
</dbReference>
<dbReference type="Proteomes" id="UP000233551">
    <property type="component" value="Unassembled WGS sequence"/>
</dbReference>
<dbReference type="AlphaFoldDB" id="A0A2I0I3V6"/>
<dbReference type="InterPro" id="IPR057135">
    <property type="entry name" value="At4g27190-like_LRR"/>
</dbReference>
<proteinExistence type="predicted"/>
<evidence type="ECO:0000259" key="1">
    <source>
        <dbReference type="Pfam" id="PF23247"/>
    </source>
</evidence>
<keyword evidence="3" id="KW-1185">Reference proteome</keyword>
<dbReference type="STRING" id="22663.A0A2I0I3V6"/>
<evidence type="ECO:0000313" key="2">
    <source>
        <dbReference type="EMBL" id="PKI38685.1"/>
    </source>
</evidence>